<reference evidence="1 2" key="1">
    <citation type="journal article" date="2021" name="Elife">
        <title>Chloroplast acquisition without the gene transfer in kleptoplastic sea slugs, Plakobranchus ocellatus.</title>
        <authorList>
            <person name="Maeda T."/>
            <person name="Takahashi S."/>
            <person name="Yoshida T."/>
            <person name="Shimamura S."/>
            <person name="Takaki Y."/>
            <person name="Nagai Y."/>
            <person name="Toyoda A."/>
            <person name="Suzuki Y."/>
            <person name="Arimoto A."/>
            <person name="Ishii H."/>
            <person name="Satoh N."/>
            <person name="Nishiyama T."/>
            <person name="Hasebe M."/>
            <person name="Maruyama T."/>
            <person name="Minagawa J."/>
            <person name="Obokata J."/>
            <person name="Shigenobu S."/>
        </authorList>
    </citation>
    <scope>NUCLEOTIDE SEQUENCE [LARGE SCALE GENOMIC DNA]</scope>
</reference>
<sequence>MEETTLLFRHLPLQLSMEERKDLLHYIGATRVQVMSSKGRMKNTAFAVFPNKDEALK</sequence>
<proteinExistence type="predicted"/>
<dbReference type="InterPro" id="IPR035979">
    <property type="entry name" value="RBD_domain_sf"/>
</dbReference>
<dbReference type="SUPFAM" id="SSF54928">
    <property type="entry name" value="RNA-binding domain, RBD"/>
    <property type="match status" value="1"/>
</dbReference>
<comment type="caution">
    <text evidence="1">The sequence shown here is derived from an EMBL/GenBank/DDBJ whole genome shotgun (WGS) entry which is preliminary data.</text>
</comment>
<organism evidence="1 2">
    <name type="scientific">Elysia marginata</name>
    <dbReference type="NCBI Taxonomy" id="1093978"/>
    <lineage>
        <taxon>Eukaryota</taxon>
        <taxon>Metazoa</taxon>
        <taxon>Spiralia</taxon>
        <taxon>Lophotrochozoa</taxon>
        <taxon>Mollusca</taxon>
        <taxon>Gastropoda</taxon>
        <taxon>Heterobranchia</taxon>
        <taxon>Euthyneura</taxon>
        <taxon>Panpulmonata</taxon>
        <taxon>Sacoglossa</taxon>
        <taxon>Placobranchoidea</taxon>
        <taxon>Plakobranchidae</taxon>
        <taxon>Elysia</taxon>
    </lineage>
</organism>
<feature type="non-terminal residue" evidence="1">
    <location>
        <position position="57"/>
    </location>
</feature>
<keyword evidence="2" id="KW-1185">Reference proteome</keyword>
<name>A0AAV4JFA7_9GAST</name>
<gene>
    <name evidence="1" type="ORF">ElyMa_005027500</name>
</gene>
<protein>
    <submittedName>
        <fullName evidence="1">RNA-binding protein 40</fullName>
    </submittedName>
</protein>
<accession>A0AAV4JFA7</accession>
<dbReference type="GO" id="GO:0003676">
    <property type="term" value="F:nucleic acid binding"/>
    <property type="evidence" value="ECO:0007669"/>
    <property type="project" value="InterPro"/>
</dbReference>
<dbReference type="AlphaFoldDB" id="A0AAV4JFA7"/>
<dbReference type="Proteomes" id="UP000762676">
    <property type="component" value="Unassembled WGS sequence"/>
</dbReference>
<evidence type="ECO:0000313" key="2">
    <source>
        <dbReference type="Proteomes" id="UP000762676"/>
    </source>
</evidence>
<dbReference type="EMBL" id="BMAT01010060">
    <property type="protein sequence ID" value="GFS19251.1"/>
    <property type="molecule type" value="Genomic_DNA"/>
</dbReference>
<evidence type="ECO:0000313" key="1">
    <source>
        <dbReference type="EMBL" id="GFS19251.1"/>
    </source>
</evidence>